<dbReference type="Proteomes" id="UP001299265">
    <property type="component" value="Unassembled WGS sequence"/>
</dbReference>
<dbReference type="Pfam" id="PF04073">
    <property type="entry name" value="tRNA_edit"/>
    <property type="match status" value="1"/>
</dbReference>
<dbReference type="GO" id="GO:0002161">
    <property type="term" value="F:aminoacyl-tRNA deacylase activity"/>
    <property type="evidence" value="ECO:0007669"/>
    <property type="project" value="InterPro"/>
</dbReference>
<protein>
    <submittedName>
        <fullName evidence="3">Prolyl-tRNA synthetase associated domain-containing protein</fullName>
    </submittedName>
</protein>
<dbReference type="SUPFAM" id="SSF55826">
    <property type="entry name" value="YbaK/ProRS associated domain"/>
    <property type="match status" value="1"/>
</dbReference>
<evidence type="ECO:0000313" key="3">
    <source>
        <dbReference type="EMBL" id="MCD2492794.1"/>
    </source>
</evidence>
<accession>A0AAP2RIF6</accession>
<evidence type="ECO:0000259" key="2">
    <source>
        <dbReference type="Pfam" id="PF04073"/>
    </source>
</evidence>
<dbReference type="EMBL" id="JAJNOR010000005">
    <property type="protein sequence ID" value="MCD2492794.1"/>
    <property type="molecule type" value="Genomic_DNA"/>
</dbReference>
<comment type="similarity">
    <text evidence="1">Belongs to the PRORSD1 family.</text>
</comment>
<dbReference type="InterPro" id="IPR040285">
    <property type="entry name" value="ProX/PRXD1"/>
</dbReference>
<dbReference type="AlphaFoldDB" id="A0AAP2RIF6"/>
<dbReference type="PANTHER" id="PTHR31423">
    <property type="entry name" value="YBAK DOMAIN-CONTAINING PROTEIN"/>
    <property type="match status" value="1"/>
</dbReference>
<dbReference type="InterPro" id="IPR007214">
    <property type="entry name" value="YbaK/aa-tRNA-synth-assoc-dom"/>
</dbReference>
<name>A0AAP2RIF6_9FIRM</name>
<sequence>MTDRRLDDMNGIWIDEHLYTGRPSPDGRLPKEMRVYDLLDSLKMPYVRIDHDVTPSIESCQHVDELLGIEICKNLFLCNSQKTDFYLLMLPGTKKFRTAALSKQIGTSRLSFAPAEYMEQYLDIAPGSVSVMGLMNDKQNKVHLLIDKKVLEAPYLGCHPCVNTSSLRLSTKDLLDKFLPYTGHNYLAVEL</sequence>
<evidence type="ECO:0000313" key="4">
    <source>
        <dbReference type="Proteomes" id="UP001299265"/>
    </source>
</evidence>
<feature type="domain" description="YbaK/aminoacyl-tRNA synthetase-associated" evidence="2">
    <location>
        <begin position="55"/>
        <end position="176"/>
    </location>
</feature>
<gene>
    <name evidence="3" type="ORF">LQE92_09145</name>
</gene>
<dbReference type="PANTHER" id="PTHR31423:SF3">
    <property type="entry name" value="PROLYL-TRNA SYNTHETASE ASSOCIATED DOMAIN-CONTAINING PROTEIN 1-RELATED"/>
    <property type="match status" value="1"/>
</dbReference>
<dbReference type="CDD" id="cd04335">
    <property type="entry name" value="PrdX_deacylase"/>
    <property type="match status" value="1"/>
</dbReference>
<reference evidence="3 4" key="1">
    <citation type="submission" date="2021-11" db="EMBL/GenBank/DDBJ databases">
        <title>Lacrimispora sp. nov. NSJ-141 isolated from human feces.</title>
        <authorList>
            <person name="Abdugheni R."/>
        </authorList>
    </citation>
    <scope>NUCLEOTIDE SEQUENCE [LARGE SCALE GENOMIC DNA]</scope>
    <source>
        <strain evidence="3 4">NSJ-141</strain>
    </source>
</reference>
<evidence type="ECO:0000256" key="1">
    <source>
        <dbReference type="ARBA" id="ARBA00010201"/>
    </source>
</evidence>
<dbReference type="InterPro" id="IPR036754">
    <property type="entry name" value="YbaK/aa-tRNA-synt-asso_dom_sf"/>
</dbReference>
<comment type="caution">
    <text evidence="3">The sequence shown here is derived from an EMBL/GenBank/DDBJ whole genome shotgun (WGS) entry which is preliminary data.</text>
</comment>
<proteinExistence type="inferred from homology"/>
<organism evidence="3 4">
    <name type="scientific">Lientehia hominis</name>
    <dbReference type="NCBI Taxonomy" id="2897778"/>
    <lineage>
        <taxon>Bacteria</taxon>
        <taxon>Bacillati</taxon>
        <taxon>Bacillota</taxon>
        <taxon>Clostridia</taxon>
        <taxon>Lachnospirales</taxon>
        <taxon>Lachnospiraceae</taxon>
        <taxon>Lientehia</taxon>
    </lineage>
</organism>
<dbReference type="Gene3D" id="3.90.960.10">
    <property type="entry name" value="YbaK/aminoacyl-tRNA synthetase-associated domain"/>
    <property type="match status" value="1"/>
</dbReference>
<keyword evidence="4" id="KW-1185">Reference proteome</keyword>